<feature type="compositionally biased region" description="Polar residues" evidence="14">
    <location>
        <begin position="1174"/>
        <end position="1184"/>
    </location>
</feature>
<feature type="compositionally biased region" description="Polar residues" evidence="14">
    <location>
        <begin position="941"/>
        <end position="962"/>
    </location>
</feature>
<feature type="domain" description="Protein kinase" evidence="15">
    <location>
        <begin position="1409"/>
        <end position="1667"/>
    </location>
</feature>
<dbReference type="PANTHER" id="PTHR24351">
    <property type="entry name" value="RIBOSOMAL PROTEIN S6 KINASE"/>
    <property type="match status" value="1"/>
</dbReference>
<feature type="region of interest" description="Disordered" evidence="14">
    <location>
        <begin position="1249"/>
        <end position="1291"/>
    </location>
</feature>
<feature type="compositionally biased region" description="Basic and acidic residues" evidence="14">
    <location>
        <begin position="134"/>
        <end position="155"/>
    </location>
</feature>
<feature type="compositionally biased region" description="Basic and acidic residues" evidence="14">
    <location>
        <begin position="473"/>
        <end position="484"/>
    </location>
</feature>
<evidence type="ECO:0000313" key="18">
    <source>
        <dbReference type="Proteomes" id="UP000594454"/>
    </source>
</evidence>
<dbReference type="FunFam" id="1.10.510.10:FF:000023">
    <property type="entry name" value="Protein kinase C"/>
    <property type="match status" value="1"/>
</dbReference>
<feature type="region of interest" description="Disordered" evidence="14">
    <location>
        <begin position="465"/>
        <end position="645"/>
    </location>
</feature>
<feature type="region of interest" description="Disordered" evidence="14">
    <location>
        <begin position="172"/>
        <end position="196"/>
    </location>
</feature>
<dbReference type="InterPro" id="IPR017892">
    <property type="entry name" value="Pkinase_C"/>
</dbReference>
<feature type="region of interest" description="Disordered" evidence="14">
    <location>
        <begin position="1173"/>
        <end position="1212"/>
    </location>
</feature>
<feature type="compositionally biased region" description="Basic and acidic residues" evidence="14">
    <location>
        <begin position="1200"/>
        <end position="1212"/>
    </location>
</feature>
<evidence type="ECO:0000259" key="16">
    <source>
        <dbReference type="PROSITE" id="PS51285"/>
    </source>
</evidence>
<dbReference type="OrthoDB" id="10047816at2759"/>
<evidence type="ECO:0000313" key="17">
    <source>
        <dbReference type="EMBL" id="CAD7091750.1"/>
    </source>
</evidence>
<keyword evidence="5" id="KW-0808">Transferase</keyword>
<feature type="compositionally biased region" description="Basic and acidic residues" evidence="14">
    <location>
        <begin position="522"/>
        <end position="531"/>
    </location>
</feature>
<dbReference type="PROSITE" id="PS00108">
    <property type="entry name" value="PROTEIN_KINASE_ST"/>
    <property type="match status" value="1"/>
</dbReference>
<dbReference type="GO" id="GO:0004697">
    <property type="term" value="F:diacylglycerol-dependent serine/threonine kinase activity"/>
    <property type="evidence" value="ECO:0007669"/>
    <property type="project" value="UniProtKB-EC"/>
</dbReference>
<evidence type="ECO:0000256" key="13">
    <source>
        <dbReference type="PROSITE-ProRule" id="PRU10141"/>
    </source>
</evidence>
<organism evidence="17 18">
    <name type="scientific">Hermetia illucens</name>
    <name type="common">Black soldier fly</name>
    <dbReference type="NCBI Taxonomy" id="343691"/>
    <lineage>
        <taxon>Eukaryota</taxon>
        <taxon>Metazoa</taxon>
        <taxon>Ecdysozoa</taxon>
        <taxon>Arthropoda</taxon>
        <taxon>Hexapoda</taxon>
        <taxon>Insecta</taxon>
        <taxon>Pterygota</taxon>
        <taxon>Neoptera</taxon>
        <taxon>Endopterygota</taxon>
        <taxon>Diptera</taxon>
        <taxon>Brachycera</taxon>
        <taxon>Stratiomyomorpha</taxon>
        <taxon>Stratiomyidae</taxon>
        <taxon>Hermetiinae</taxon>
        <taxon>Hermetia</taxon>
    </lineage>
</organism>
<evidence type="ECO:0000256" key="1">
    <source>
        <dbReference type="ARBA" id="ARBA00005490"/>
    </source>
</evidence>
<evidence type="ECO:0000256" key="5">
    <source>
        <dbReference type="ARBA" id="ARBA00022679"/>
    </source>
</evidence>
<keyword evidence="4" id="KW-0597">Phosphoprotein</keyword>
<dbReference type="GO" id="GO:0005524">
    <property type="term" value="F:ATP binding"/>
    <property type="evidence" value="ECO:0007669"/>
    <property type="project" value="UniProtKB-UniRule"/>
</dbReference>
<feature type="binding site" evidence="13">
    <location>
        <position position="1438"/>
    </location>
    <ligand>
        <name>ATP</name>
        <dbReference type="ChEBI" id="CHEBI:30616"/>
    </ligand>
</feature>
<evidence type="ECO:0000256" key="8">
    <source>
        <dbReference type="ARBA" id="ARBA00022741"/>
    </source>
</evidence>
<dbReference type="SMART" id="SM00133">
    <property type="entry name" value="S_TK_X"/>
    <property type="match status" value="1"/>
</dbReference>
<dbReference type="InterPro" id="IPR017441">
    <property type="entry name" value="Protein_kinase_ATP_BS"/>
</dbReference>
<evidence type="ECO:0000256" key="4">
    <source>
        <dbReference type="ARBA" id="ARBA00022553"/>
    </source>
</evidence>
<dbReference type="Proteomes" id="UP000594454">
    <property type="component" value="Chromosome 5"/>
</dbReference>
<keyword evidence="3" id="KW-0723">Serine/threonine-protein kinase</keyword>
<keyword evidence="9" id="KW-0863">Zinc-finger</keyword>
<feature type="compositionally biased region" description="Polar residues" evidence="14">
    <location>
        <begin position="1282"/>
        <end position="1291"/>
    </location>
</feature>
<evidence type="ECO:0000256" key="6">
    <source>
        <dbReference type="ARBA" id="ARBA00022723"/>
    </source>
</evidence>
<dbReference type="InterPro" id="IPR011009">
    <property type="entry name" value="Kinase-like_dom_sf"/>
</dbReference>
<reference evidence="17 18" key="1">
    <citation type="submission" date="2020-11" db="EMBL/GenBank/DDBJ databases">
        <authorList>
            <person name="Wallbank WR R."/>
            <person name="Pardo Diaz C."/>
            <person name="Kozak K."/>
            <person name="Martin S."/>
            <person name="Jiggins C."/>
            <person name="Moest M."/>
            <person name="Warren A I."/>
            <person name="Generalovic N T."/>
            <person name="Byers J.R.P. K."/>
            <person name="Montejo-Kovacevich G."/>
            <person name="Yen C E."/>
        </authorList>
    </citation>
    <scope>NUCLEOTIDE SEQUENCE [LARGE SCALE GENOMIC DNA]</scope>
</reference>
<feature type="region of interest" description="Disordered" evidence="14">
    <location>
        <begin position="1033"/>
        <end position="1082"/>
    </location>
</feature>
<feature type="region of interest" description="Disordered" evidence="14">
    <location>
        <begin position="763"/>
        <end position="895"/>
    </location>
</feature>
<dbReference type="SUPFAM" id="SSF56112">
    <property type="entry name" value="Protein kinase-like (PK-like)"/>
    <property type="match status" value="1"/>
</dbReference>
<dbReference type="Pfam" id="PF00433">
    <property type="entry name" value="Pkinase_C"/>
    <property type="match status" value="1"/>
</dbReference>
<evidence type="ECO:0000256" key="11">
    <source>
        <dbReference type="ARBA" id="ARBA00022833"/>
    </source>
</evidence>
<feature type="region of interest" description="Disordered" evidence="14">
    <location>
        <begin position="354"/>
        <end position="376"/>
    </location>
</feature>
<dbReference type="CDD" id="cd05592">
    <property type="entry name" value="STKc_nPKC_theta_like"/>
    <property type="match status" value="1"/>
</dbReference>
<evidence type="ECO:0000256" key="3">
    <source>
        <dbReference type="ARBA" id="ARBA00022527"/>
    </source>
</evidence>
<evidence type="ECO:0000256" key="12">
    <source>
        <dbReference type="ARBA" id="ARBA00022840"/>
    </source>
</evidence>
<keyword evidence="12 13" id="KW-0067">ATP-binding</keyword>
<accession>A0A7R8V4Z8</accession>
<feature type="compositionally biased region" description="Basic and acidic residues" evidence="14">
    <location>
        <begin position="777"/>
        <end position="796"/>
    </location>
</feature>
<dbReference type="EC" id="2.7.11.13" evidence="2"/>
<feature type="compositionally biased region" description="Polar residues" evidence="14">
    <location>
        <begin position="124"/>
        <end position="133"/>
    </location>
</feature>
<feature type="compositionally biased region" description="Low complexity" evidence="14">
    <location>
        <begin position="865"/>
        <end position="880"/>
    </location>
</feature>
<keyword evidence="6" id="KW-0479">Metal-binding</keyword>
<evidence type="ECO:0000256" key="2">
    <source>
        <dbReference type="ARBA" id="ARBA00012429"/>
    </source>
</evidence>
<proteinExistence type="inferred from homology"/>
<evidence type="ECO:0000256" key="9">
    <source>
        <dbReference type="ARBA" id="ARBA00022771"/>
    </source>
</evidence>
<feature type="domain" description="AGC-kinase C-terminal" evidence="16">
    <location>
        <begin position="1668"/>
        <end position="1737"/>
    </location>
</feature>
<dbReference type="SMART" id="SM00220">
    <property type="entry name" value="S_TKc"/>
    <property type="match status" value="1"/>
</dbReference>
<dbReference type="Gene3D" id="1.10.510.10">
    <property type="entry name" value="Transferase(Phosphotransferase) domain 1"/>
    <property type="match status" value="1"/>
</dbReference>
<feature type="region of interest" description="Disordered" evidence="14">
    <location>
        <begin position="109"/>
        <end position="155"/>
    </location>
</feature>
<feature type="compositionally biased region" description="Basic and acidic residues" evidence="14">
    <location>
        <begin position="883"/>
        <end position="895"/>
    </location>
</feature>
<feature type="compositionally biased region" description="Basic and acidic residues" evidence="14">
    <location>
        <begin position="629"/>
        <end position="645"/>
    </location>
</feature>
<dbReference type="EMBL" id="LR899013">
    <property type="protein sequence ID" value="CAD7091750.1"/>
    <property type="molecule type" value="Genomic_DNA"/>
</dbReference>
<keyword evidence="11" id="KW-0862">Zinc</keyword>
<keyword evidence="18" id="KW-1185">Reference proteome</keyword>
<feature type="compositionally biased region" description="Polar residues" evidence="14">
    <location>
        <begin position="1072"/>
        <end position="1082"/>
    </location>
</feature>
<dbReference type="InParanoid" id="A0A7R8V4Z8"/>
<sequence length="1737" mass="194126">MPLYTDPGYFYGSSSYSPYYAAPYASYGGYSRSLAGTYIIPTSRAPNISSSTRYKPKLTTISEFPYASRGLTSLTRIQSPKILYNSPPRYIPPKPIPISTADIDVSARNRPHQARYHQKEDAVTDSNDAAKSTENSEKNDEGFMPRADENDLVAKRTTIKRDRAVVRLSIMRPRSARAEKESKTSEKASDTPKVQSSWRDNFVEELQPKPRDFTRKTPGELLLERHIIRDKQENQESNFVDLSKVNPDPDPIVQIQALRRLSETHCPTFHDICEDISSDKIDDDLNAGELRRRASLIQEQEMEILNELQKSGSGIFQLILERNESPDSCRKSLKRKSKKGKKIRHKITATVAIDESPPPASKESIGEELSPKNTQPPKIIFSNVDADENESVHVVLPKKKQKKAVKVEKEELKEMKADLNTEIALDNIKISSENTSDVSGEIKNEAEKLPKLIVKSDSVVNVTLQIKSKPKKPKDELASDKGQESELQNQFEGETTPKVPSETPTTLEMEASAPEIYGSENKLLDSRKALEKNQTNSQKIHSDRIDKKHEMSLGRAKVKGQEIENSNQIENKNTLPIVSKNAPKEIEQTVDVSIGRTKQETETSVPKVNKSKTKLLDSKNAPGKLQVKKSQETQSDTKSKENVLKTEEAKINNKFANLKSMFQESKQPKIENKPLPLKKPADSTKQGAEVKQEKVPLYSPAKSVQNSESEDDFWSQIGSRESSHMDKRKQKMSETCWAKRDRLKENIDLKDPCDSKSLQKVKIPMKAEQSKVSKTTSEFEKSSKELEPEMKSEQKRQPPTKIISDKVGIFETDSTDDKSVNLDISQQQNNRATVDNSPVTQKLTSSDSEAKSVCTQASAPPDSQVASGTATSSVAGAAATDRSGPKIDSGRLAKSPEVKIKKPLLKLAKDNNNKNLAIDSTLPINKTKELDVNKSKDIKSKSMNKTNKTAEFSPRTTTTESNVEPPPKCSALIDSGSVGGVETGNGVLGTMKNAVASAEQSTLKPSPRDSNMLGERTSMVTTAVITETSLDGGQCDIDRISTSEIVSPEENNRSRSGSKKPIQRSNEKSFKPTPTTVDSSDVTEPLACTVLPNANPDEVTSKREVKHVASTITSAQEIPAAGGVDRAERPSGNSLPKFRTVANLNRCLIDVDAELSDYCPSEEAVTSSDEEVNTSECSSCNGSSMKKKAKHNHRHHNHAKKQEKNANKFDPNKKIKLDHKTKCYVKDEPAPYPLYATPRPLWKREKVVYPKDSSASDVDESDSDSEYSTSSDECSGDELNPSGVTSLASSDVRMSTCSNDSGFEGGTAPTSPKKMLDCDVNCHKKCEKLTANLCGVNQKLIVEALSSVRRGTHDSEKLTDHHPAYQIYANRGEDDLETSYTFAQFQRSGRITAPATIIPRFKKYSVEDFHFLTVLGKGSFGKVLLAELRNTDYCYAVKCLKKDVVLEDDDVECTLIERKVLALGTKHPYLCHLFCTFQTESHLFFVMEYLNGGDLMFHIQQSGRFPEPRARFYAAEIISGLRFLHKKGIIYRDLKLDNVLLDFDGHVRIADFGMCKLQIYLDKTADSFCGTPDYMAPEIIKGDKYNQNVDWWSFGVLLYEMLIGQSPFSGCDEDELFWSICNEIPWFPIYITQEATSILKALLHKDPSIRLGSQYSPAGEIYDHPFFREIDWERLERRAIDPPFKPQVKHPLDTKYFDKTFTRERVRLTPIDKDILQSMNQAQFEGFSYTNPNATLN</sequence>
<dbReference type="PROSITE" id="PS51285">
    <property type="entry name" value="AGC_KINASE_CTER"/>
    <property type="match status" value="1"/>
</dbReference>
<dbReference type="GO" id="GO:0008270">
    <property type="term" value="F:zinc ion binding"/>
    <property type="evidence" value="ECO:0007669"/>
    <property type="project" value="UniProtKB-KW"/>
</dbReference>
<evidence type="ECO:0000256" key="10">
    <source>
        <dbReference type="ARBA" id="ARBA00022777"/>
    </source>
</evidence>
<evidence type="ECO:0000256" key="7">
    <source>
        <dbReference type="ARBA" id="ARBA00022737"/>
    </source>
</evidence>
<protein>
    <recommendedName>
        <fullName evidence="2">protein kinase C</fullName>
        <ecNumber evidence="2">2.7.11.13</ecNumber>
    </recommendedName>
</protein>
<dbReference type="InterPro" id="IPR000961">
    <property type="entry name" value="AGC-kinase_C"/>
</dbReference>
<keyword evidence="10" id="KW-0418">Kinase</keyword>
<dbReference type="InterPro" id="IPR000719">
    <property type="entry name" value="Prot_kinase_dom"/>
</dbReference>
<feature type="compositionally biased region" description="Basic residues" evidence="14">
    <location>
        <begin position="1185"/>
        <end position="1199"/>
    </location>
</feature>
<comment type="similarity">
    <text evidence="1">Belongs to the protein kinase superfamily. AGC Ser/Thr protein kinase family. PKC subfamily.</text>
</comment>
<dbReference type="PROSITE" id="PS50011">
    <property type="entry name" value="PROTEIN_KINASE_DOM"/>
    <property type="match status" value="1"/>
</dbReference>
<feature type="region of interest" description="Disordered" evidence="14">
    <location>
        <begin position="658"/>
        <end position="738"/>
    </location>
</feature>
<gene>
    <name evidence="17" type="ORF">HERILL_LOCUS14151</name>
</gene>
<evidence type="ECO:0000256" key="14">
    <source>
        <dbReference type="SAM" id="MobiDB-lite"/>
    </source>
</evidence>
<dbReference type="FunFam" id="3.30.200.20:FF:000080">
    <property type="entry name" value="Protein kinase C"/>
    <property type="match status" value="1"/>
</dbReference>
<keyword evidence="8 13" id="KW-0547">Nucleotide-binding</keyword>
<feature type="compositionally biased region" description="Basic and acidic residues" evidence="14">
    <location>
        <begin position="176"/>
        <end position="190"/>
    </location>
</feature>
<keyword evidence="7" id="KW-0677">Repeat</keyword>
<dbReference type="Gene3D" id="3.30.200.20">
    <property type="entry name" value="Phosphorylase Kinase, domain 1"/>
    <property type="match status" value="1"/>
</dbReference>
<feature type="compositionally biased region" description="Basic and acidic residues" evidence="14">
    <location>
        <begin position="540"/>
        <end position="552"/>
    </location>
</feature>
<dbReference type="InterPro" id="IPR008271">
    <property type="entry name" value="Ser/Thr_kinase_AS"/>
</dbReference>
<evidence type="ECO:0000259" key="15">
    <source>
        <dbReference type="PROSITE" id="PS50011"/>
    </source>
</evidence>
<feature type="region of interest" description="Disordered" evidence="14">
    <location>
        <begin position="939"/>
        <end position="967"/>
    </location>
</feature>
<dbReference type="PROSITE" id="PS00107">
    <property type="entry name" value="PROTEIN_KINASE_ATP"/>
    <property type="match status" value="1"/>
</dbReference>
<feature type="compositionally biased region" description="Polar residues" evidence="14">
    <location>
        <begin position="822"/>
        <end position="858"/>
    </location>
</feature>
<feature type="compositionally biased region" description="Polar residues" evidence="14">
    <location>
        <begin position="563"/>
        <end position="576"/>
    </location>
</feature>
<dbReference type="Pfam" id="PF00069">
    <property type="entry name" value="Pkinase"/>
    <property type="match status" value="1"/>
</dbReference>
<name>A0A7R8V4Z8_HERIL</name>